<name>A0A0M6Y1S3_9HYPH</name>
<feature type="compositionally biased region" description="Basic and acidic residues" evidence="1">
    <location>
        <begin position="1"/>
        <end position="13"/>
    </location>
</feature>
<gene>
    <name evidence="3" type="ORF">LAL4801_01952</name>
</gene>
<evidence type="ECO:0000256" key="1">
    <source>
        <dbReference type="SAM" id="MobiDB-lite"/>
    </source>
</evidence>
<dbReference type="AlphaFoldDB" id="A0A0M6Y1S3"/>
<evidence type="ECO:0000313" key="4">
    <source>
        <dbReference type="Proteomes" id="UP000048926"/>
    </source>
</evidence>
<keyword evidence="4" id="KW-1185">Reference proteome</keyword>
<dbReference type="RefSeq" id="WP_168684698.1">
    <property type="nucleotide sequence ID" value="NZ_CP045617.1"/>
</dbReference>
<dbReference type="EMBL" id="CXST01000001">
    <property type="protein sequence ID" value="CTQ43513.1"/>
    <property type="molecule type" value="Genomic_DNA"/>
</dbReference>
<reference evidence="4" key="1">
    <citation type="submission" date="2015-07" db="EMBL/GenBank/DDBJ databases">
        <authorList>
            <person name="Rodrigo-Torres Lidia"/>
            <person name="Arahal R.David."/>
        </authorList>
    </citation>
    <scope>NUCLEOTIDE SEQUENCE [LARGE SCALE GENOMIC DNA]</scope>
    <source>
        <strain evidence="4">CECT 4801</strain>
    </source>
</reference>
<proteinExistence type="predicted"/>
<feature type="transmembrane region" description="Helical" evidence="2">
    <location>
        <begin position="36"/>
        <end position="53"/>
    </location>
</feature>
<evidence type="ECO:0000256" key="2">
    <source>
        <dbReference type="SAM" id="Phobius"/>
    </source>
</evidence>
<evidence type="ECO:0000313" key="3">
    <source>
        <dbReference type="EMBL" id="CTQ43513.1"/>
    </source>
</evidence>
<keyword evidence="2" id="KW-1133">Transmembrane helix</keyword>
<feature type="region of interest" description="Disordered" evidence="1">
    <location>
        <begin position="1"/>
        <end position="27"/>
    </location>
</feature>
<protein>
    <submittedName>
        <fullName evidence="3">Uncharacterized protein</fullName>
    </submittedName>
</protein>
<keyword evidence="2" id="KW-0472">Membrane</keyword>
<accession>A0A0M6Y1S3</accession>
<keyword evidence="2" id="KW-0812">Transmembrane</keyword>
<organism evidence="3 4">
    <name type="scientific">Roseibium aggregatum</name>
    <dbReference type="NCBI Taxonomy" id="187304"/>
    <lineage>
        <taxon>Bacteria</taxon>
        <taxon>Pseudomonadati</taxon>
        <taxon>Pseudomonadota</taxon>
        <taxon>Alphaproteobacteria</taxon>
        <taxon>Hyphomicrobiales</taxon>
        <taxon>Stappiaceae</taxon>
        <taxon>Roseibium</taxon>
    </lineage>
</organism>
<dbReference type="Proteomes" id="UP000048926">
    <property type="component" value="Unassembled WGS sequence"/>
</dbReference>
<sequence length="54" mass="6247">MKITDKDLTRQDEDIAPGEFADEERRDDRFGNWPEVAGLVFTLIVIWLTFAFTG</sequence>